<name>A0A4V3RL11_9CLOT</name>
<comment type="caution">
    <text evidence="1">The sequence shown here is derived from an EMBL/GenBank/DDBJ whole genome shotgun (WGS) entry which is preliminary data.</text>
</comment>
<dbReference type="Proteomes" id="UP000306888">
    <property type="component" value="Unassembled WGS sequence"/>
</dbReference>
<dbReference type="InterPro" id="IPR015018">
    <property type="entry name" value="DUF1905"/>
</dbReference>
<sequence length="153" mass="18203">MKKYNFEAEIKKHDGKDATYIEVPLDIEKEFGAKRLKVKVKFDNVEYRGSVVRMGLPCYMIGITKEIRSKIGKSFGDIVSVELEKDEDERKIELPEDFKEKLILNEKSYGFYESLSYSQKRKYFQWITSAKKEETRMKRIEEVIKKLEEKIKI</sequence>
<dbReference type="Gene3D" id="2.40.30.100">
    <property type="entry name" value="AF2212/PG0164-like"/>
    <property type="match status" value="1"/>
</dbReference>
<dbReference type="InterPro" id="IPR037079">
    <property type="entry name" value="AF2212/PG0164-like_sf"/>
</dbReference>
<keyword evidence="2" id="KW-1185">Reference proteome</keyword>
<dbReference type="SUPFAM" id="SSF141694">
    <property type="entry name" value="AF2212/PG0164-like"/>
    <property type="match status" value="1"/>
</dbReference>
<evidence type="ECO:0000313" key="1">
    <source>
        <dbReference type="EMBL" id="TGY41870.1"/>
    </source>
</evidence>
<organism evidence="1 2">
    <name type="scientific">Clostridium sartagoforme</name>
    <dbReference type="NCBI Taxonomy" id="84031"/>
    <lineage>
        <taxon>Bacteria</taxon>
        <taxon>Bacillati</taxon>
        <taxon>Bacillota</taxon>
        <taxon>Clostridia</taxon>
        <taxon>Eubacteriales</taxon>
        <taxon>Clostridiaceae</taxon>
        <taxon>Clostridium</taxon>
    </lineage>
</organism>
<dbReference type="Pfam" id="PF08922">
    <property type="entry name" value="DUF1905"/>
    <property type="match status" value="1"/>
</dbReference>
<evidence type="ECO:0000313" key="2">
    <source>
        <dbReference type="Proteomes" id="UP000306888"/>
    </source>
</evidence>
<dbReference type="Pfam" id="PF13376">
    <property type="entry name" value="OmdA"/>
    <property type="match status" value="1"/>
</dbReference>
<accession>A0A4V3RL11</accession>
<dbReference type="RefSeq" id="WP_136007313.1">
    <property type="nucleotide sequence ID" value="NZ_SRYR01000005.1"/>
</dbReference>
<gene>
    <name evidence="1" type="ORF">E5347_11175</name>
</gene>
<dbReference type="OrthoDB" id="9800461at2"/>
<protein>
    <submittedName>
        <fullName evidence="1">DUF1905 domain-containing protein</fullName>
    </submittedName>
</protein>
<reference evidence="1 2" key="1">
    <citation type="submission" date="2019-04" db="EMBL/GenBank/DDBJ databases">
        <title>Microbes associate with the intestines of laboratory mice.</title>
        <authorList>
            <person name="Navarre W."/>
            <person name="Wong E."/>
            <person name="Huang K."/>
            <person name="Tropini C."/>
            <person name="Ng K."/>
            <person name="Yu B."/>
        </authorList>
    </citation>
    <scope>NUCLEOTIDE SEQUENCE [LARGE SCALE GENOMIC DNA]</scope>
    <source>
        <strain evidence="1 2">NM50_B9-20</strain>
    </source>
</reference>
<dbReference type="AlphaFoldDB" id="A0A4V3RL11"/>
<dbReference type="EMBL" id="SRYR01000005">
    <property type="protein sequence ID" value="TGY41870.1"/>
    <property type="molecule type" value="Genomic_DNA"/>
</dbReference>
<proteinExistence type="predicted"/>